<evidence type="ECO:0000313" key="2">
    <source>
        <dbReference type="Proteomes" id="UP000007797"/>
    </source>
</evidence>
<evidence type="ECO:0000313" key="1">
    <source>
        <dbReference type="EMBL" id="EGG25022.1"/>
    </source>
</evidence>
<proteinExistence type="predicted"/>
<dbReference type="AlphaFoldDB" id="F4PH38"/>
<dbReference type="KEGG" id="dfa:DFA_03268"/>
<protein>
    <submittedName>
        <fullName evidence="1">Uncharacterized protein</fullName>
    </submittedName>
</protein>
<dbReference type="RefSeq" id="XP_004362873.1">
    <property type="nucleotide sequence ID" value="XM_004362816.1"/>
</dbReference>
<keyword evidence="2" id="KW-1185">Reference proteome</keyword>
<name>F4PH38_CACFS</name>
<accession>F4PH38</accession>
<gene>
    <name evidence="1" type="ORF">DFA_03268</name>
</gene>
<sequence length="65" mass="7607">MEPSTCELMFLDFENIGDEWITTMFDLFIPERVVNLSSSFSYSFSLCRLVHPIFIAIINPNTYYS</sequence>
<dbReference type="Proteomes" id="UP000007797">
    <property type="component" value="Unassembled WGS sequence"/>
</dbReference>
<organism evidence="1 2">
    <name type="scientific">Cavenderia fasciculata</name>
    <name type="common">Slime mold</name>
    <name type="synonym">Dictyostelium fasciculatum</name>
    <dbReference type="NCBI Taxonomy" id="261658"/>
    <lineage>
        <taxon>Eukaryota</taxon>
        <taxon>Amoebozoa</taxon>
        <taxon>Evosea</taxon>
        <taxon>Eumycetozoa</taxon>
        <taxon>Dictyostelia</taxon>
        <taxon>Acytosteliales</taxon>
        <taxon>Cavenderiaceae</taxon>
        <taxon>Cavenderia</taxon>
    </lineage>
</organism>
<dbReference type="EMBL" id="GL883006">
    <property type="protein sequence ID" value="EGG25022.1"/>
    <property type="molecule type" value="Genomic_DNA"/>
</dbReference>
<reference evidence="2" key="1">
    <citation type="journal article" date="2011" name="Genome Res.">
        <title>Phylogeny-wide analysis of social amoeba genomes highlights ancient origins for complex intercellular communication.</title>
        <authorList>
            <person name="Heidel A.J."/>
            <person name="Lawal H.M."/>
            <person name="Felder M."/>
            <person name="Schilde C."/>
            <person name="Helps N.R."/>
            <person name="Tunggal B."/>
            <person name="Rivero F."/>
            <person name="John U."/>
            <person name="Schleicher M."/>
            <person name="Eichinger L."/>
            <person name="Platzer M."/>
            <person name="Noegel A.A."/>
            <person name="Schaap P."/>
            <person name="Gloeckner G."/>
        </authorList>
    </citation>
    <scope>NUCLEOTIDE SEQUENCE [LARGE SCALE GENOMIC DNA]</scope>
    <source>
        <strain evidence="2">SH3</strain>
    </source>
</reference>
<dbReference type="GeneID" id="14877478"/>